<evidence type="ECO:0000259" key="1">
    <source>
        <dbReference type="PROSITE" id="PS50995"/>
    </source>
</evidence>
<reference evidence="2 3" key="1">
    <citation type="submission" date="2018-06" db="EMBL/GenBank/DDBJ databases">
        <title>Freshwater and sediment microbial communities from various areas in North America, analyzing microbe dynamics in response to fracking.</title>
        <authorList>
            <person name="Lamendella R."/>
        </authorList>
    </citation>
    <scope>NUCLEOTIDE SEQUENCE [LARGE SCALE GENOMIC DNA]</scope>
    <source>
        <strain evidence="2 3">3b_TX</strain>
    </source>
</reference>
<keyword evidence="3" id="KW-1185">Reference proteome</keyword>
<dbReference type="InterPro" id="IPR000835">
    <property type="entry name" value="HTH_MarR-typ"/>
</dbReference>
<accession>A0A366IH55</accession>
<dbReference type="AlphaFoldDB" id="A0A366IH55"/>
<feature type="domain" description="HTH marR-type" evidence="1">
    <location>
        <begin position="22"/>
        <end position="158"/>
    </location>
</feature>
<dbReference type="PRINTS" id="PR00598">
    <property type="entry name" value="HTHMARR"/>
</dbReference>
<dbReference type="InterPro" id="IPR039422">
    <property type="entry name" value="MarR/SlyA-like"/>
</dbReference>
<dbReference type="InterPro" id="IPR036388">
    <property type="entry name" value="WH-like_DNA-bd_sf"/>
</dbReference>
<evidence type="ECO:0000313" key="2">
    <source>
        <dbReference type="EMBL" id="RBP70673.1"/>
    </source>
</evidence>
<evidence type="ECO:0000313" key="3">
    <source>
        <dbReference type="Proteomes" id="UP000253509"/>
    </source>
</evidence>
<dbReference type="RefSeq" id="WP_113904792.1">
    <property type="nucleotide sequence ID" value="NZ_QNSB01000008.1"/>
</dbReference>
<dbReference type="Gene3D" id="1.10.10.10">
    <property type="entry name" value="Winged helix-like DNA-binding domain superfamily/Winged helix DNA-binding domain"/>
    <property type="match status" value="1"/>
</dbReference>
<dbReference type="PANTHER" id="PTHR33164:SF43">
    <property type="entry name" value="HTH-TYPE TRANSCRIPTIONAL REPRESSOR YETL"/>
    <property type="match status" value="1"/>
</dbReference>
<dbReference type="EMBL" id="QNSB01000008">
    <property type="protein sequence ID" value="RBP70673.1"/>
    <property type="molecule type" value="Genomic_DNA"/>
</dbReference>
<sequence>MVNPPHPDPPPGGYWYEGTEDAVGLLAAVRRFRRADQRMRRRMESDMDVNATDVEALRHIIASTRAGIPLTARELAAHLGISTASTTKLLDRLSGSGHVERTPHPSDRRSVIVTVTEHTHREVAAELGGMHESMLEIARTVPVESRQAVIDFLDALADCVDPPDPDDGDAAG</sequence>
<comment type="caution">
    <text evidence="2">The sequence shown here is derived from an EMBL/GenBank/DDBJ whole genome shotgun (WGS) entry which is preliminary data.</text>
</comment>
<organism evidence="2 3">
    <name type="scientific">Brevibacterium celere</name>
    <dbReference type="NCBI Taxonomy" id="225845"/>
    <lineage>
        <taxon>Bacteria</taxon>
        <taxon>Bacillati</taxon>
        <taxon>Actinomycetota</taxon>
        <taxon>Actinomycetes</taxon>
        <taxon>Micrococcales</taxon>
        <taxon>Brevibacteriaceae</taxon>
        <taxon>Brevibacterium</taxon>
    </lineage>
</organism>
<dbReference type="GO" id="GO:0006950">
    <property type="term" value="P:response to stress"/>
    <property type="evidence" value="ECO:0007669"/>
    <property type="project" value="TreeGrafter"/>
</dbReference>
<dbReference type="PROSITE" id="PS50995">
    <property type="entry name" value="HTH_MARR_2"/>
    <property type="match status" value="1"/>
</dbReference>
<dbReference type="Pfam" id="PF12802">
    <property type="entry name" value="MarR_2"/>
    <property type="match status" value="1"/>
</dbReference>
<dbReference type="SMART" id="SM00347">
    <property type="entry name" value="HTH_MARR"/>
    <property type="match status" value="1"/>
</dbReference>
<dbReference type="Proteomes" id="UP000253509">
    <property type="component" value="Unassembled WGS sequence"/>
</dbReference>
<name>A0A366IH55_9MICO</name>
<gene>
    <name evidence="2" type="ORF">DFO65_108126</name>
</gene>
<dbReference type="GO" id="GO:0003700">
    <property type="term" value="F:DNA-binding transcription factor activity"/>
    <property type="evidence" value="ECO:0007669"/>
    <property type="project" value="InterPro"/>
</dbReference>
<dbReference type="SUPFAM" id="SSF46785">
    <property type="entry name" value="Winged helix' DNA-binding domain"/>
    <property type="match status" value="1"/>
</dbReference>
<protein>
    <submittedName>
        <fullName evidence="2">MarR family transcriptional regulator</fullName>
    </submittedName>
</protein>
<proteinExistence type="predicted"/>
<dbReference type="InterPro" id="IPR036390">
    <property type="entry name" value="WH_DNA-bd_sf"/>
</dbReference>
<dbReference type="PANTHER" id="PTHR33164">
    <property type="entry name" value="TRANSCRIPTIONAL REGULATOR, MARR FAMILY"/>
    <property type="match status" value="1"/>
</dbReference>